<keyword evidence="3" id="KW-1185">Reference proteome</keyword>
<dbReference type="PANTHER" id="PTHR38468:SF1">
    <property type="entry name" value="SLL0939 PROTEIN"/>
    <property type="match status" value="1"/>
</dbReference>
<keyword evidence="1" id="KW-0812">Transmembrane</keyword>
<reference evidence="3" key="1">
    <citation type="submission" date="2017-05" db="EMBL/GenBank/DDBJ databases">
        <title>Physiological properties and genetic analysis related to exopolysaccharide production of fresh-water unicellular cyanobacterium Aphanothece sacrum, Suizenji Nori, that has been cultured as a food source in Japan.</title>
        <authorList>
            <person name="Kanesaki Y."/>
            <person name="Yoshikawa S."/>
            <person name="Ohki K."/>
        </authorList>
    </citation>
    <scope>NUCLEOTIDE SEQUENCE [LARGE SCALE GENOMIC DNA]</scope>
    <source>
        <strain evidence="3">FPU1</strain>
    </source>
</reference>
<dbReference type="AlphaFoldDB" id="A0A401IID9"/>
<proteinExistence type="predicted"/>
<dbReference type="OrthoDB" id="9812897at2"/>
<keyword evidence="1" id="KW-1133">Transmembrane helix</keyword>
<dbReference type="Proteomes" id="UP000287247">
    <property type="component" value="Unassembled WGS sequence"/>
</dbReference>
<comment type="caution">
    <text evidence="2">The sequence shown here is derived from an EMBL/GenBank/DDBJ whole genome shotgun (WGS) entry which is preliminary data.</text>
</comment>
<name>A0A401IID9_APHSA</name>
<organism evidence="2 3">
    <name type="scientific">Aphanothece sacrum FPU1</name>
    <dbReference type="NCBI Taxonomy" id="1920663"/>
    <lineage>
        <taxon>Bacteria</taxon>
        <taxon>Bacillati</taxon>
        <taxon>Cyanobacteriota</taxon>
        <taxon>Cyanophyceae</taxon>
        <taxon>Oscillatoriophycideae</taxon>
        <taxon>Chroococcales</taxon>
        <taxon>Aphanothecaceae</taxon>
        <taxon>Aphanothece</taxon>
    </lineage>
</organism>
<protein>
    <submittedName>
        <fullName evidence="2">Membrane protein</fullName>
    </submittedName>
</protein>
<feature type="transmembrane region" description="Helical" evidence="1">
    <location>
        <begin position="66"/>
        <end position="87"/>
    </location>
</feature>
<dbReference type="EMBL" id="BDQK01000013">
    <property type="protein sequence ID" value="GBF80871.1"/>
    <property type="molecule type" value="Genomic_DNA"/>
</dbReference>
<evidence type="ECO:0000256" key="1">
    <source>
        <dbReference type="SAM" id="Phobius"/>
    </source>
</evidence>
<dbReference type="PANTHER" id="PTHR38468">
    <property type="entry name" value="SLL0939 PROTEIN"/>
    <property type="match status" value="1"/>
</dbReference>
<dbReference type="InterPro" id="IPR012427">
    <property type="entry name" value="DUF1622"/>
</dbReference>
<sequence length="140" mass="15663">MNFEFLSINLSSIVRNLNIILTNFCQVLAVFVIFIGVTKALIIFLKYLLFKPPTPEGFHKSRLAMGYSFSLGLSFLIGASILNTMISSKWDDIARLIVIIAIRTVLNYFLMQAIDNSGESASLNSKQITDLKPNIQQINS</sequence>
<keyword evidence="1" id="KW-0472">Membrane</keyword>
<dbReference type="Pfam" id="PF07784">
    <property type="entry name" value="DUF1622"/>
    <property type="match status" value="1"/>
</dbReference>
<gene>
    <name evidence="2" type="ORF">AsFPU1_2278</name>
</gene>
<evidence type="ECO:0000313" key="2">
    <source>
        <dbReference type="EMBL" id="GBF80871.1"/>
    </source>
</evidence>
<feature type="transmembrane region" description="Helical" evidence="1">
    <location>
        <begin position="93"/>
        <end position="110"/>
    </location>
</feature>
<evidence type="ECO:0000313" key="3">
    <source>
        <dbReference type="Proteomes" id="UP000287247"/>
    </source>
</evidence>
<feature type="transmembrane region" description="Helical" evidence="1">
    <location>
        <begin position="20"/>
        <end position="45"/>
    </location>
</feature>
<accession>A0A401IID9</accession>